<evidence type="ECO:0000313" key="2">
    <source>
        <dbReference type="EMBL" id="KAB1200201.1"/>
    </source>
</evidence>
<proteinExistence type="predicted"/>
<name>A0A6A1UIX6_9ROSI</name>
<keyword evidence="3" id="KW-1185">Reference proteome</keyword>
<gene>
    <name evidence="2" type="ORF">CJ030_MR0G007864</name>
</gene>
<protein>
    <submittedName>
        <fullName evidence="2">Uncharacterized protein</fullName>
    </submittedName>
</protein>
<dbReference type="Proteomes" id="UP000516437">
    <property type="component" value="Unassembled WGS sequence"/>
</dbReference>
<sequence>MLDLSSSSLNSMVNAPDAGKKFFENHGWVFGIKKADATPQKRSHRGSDSDANSEDEEEDTFTRTPSIATRTPREPFSPPPFPSLHMESSSRIPPSHSHAPQFESLEASFGEIKEEQKKLGQQLEKLSLDMKTGFDDIKQLFIAHDERFNLLDKDVRLLKHQVNNSIHVASEVIQATVNDLKSSPQDVVNATELSLDVDRKLRLLS</sequence>
<dbReference type="AlphaFoldDB" id="A0A6A1UIX6"/>
<dbReference type="EMBL" id="RXIC02000200">
    <property type="protein sequence ID" value="KAB1200201.1"/>
    <property type="molecule type" value="Genomic_DNA"/>
</dbReference>
<accession>A0A6A1UIX6</accession>
<feature type="region of interest" description="Disordered" evidence="1">
    <location>
        <begin position="33"/>
        <end position="99"/>
    </location>
</feature>
<evidence type="ECO:0000256" key="1">
    <source>
        <dbReference type="SAM" id="MobiDB-lite"/>
    </source>
</evidence>
<organism evidence="2 3">
    <name type="scientific">Morella rubra</name>
    <name type="common">Chinese bayberry</name>
    <dbReference type="NCBI Taxonomy" id="262757"/>
    <lineage>
        <taxon>Eukaryota</taxon>
        <taxon>Viridiplantae</taxon>
        <taxon>Streptophyta</taxon>
        <taxon>Embryophyta</taxon>
        <taxon>Tracheophyta</taxon>
        <taxon>Spermatophyta</taxon>
        <taxon>Magnoliopsida</taxon>
        <taxon>eudicotyledons</taxon>
        <taxon>Gunneridae</taxon>
        <taxon>Pentapetalae</taxon>
        <taxon>rosids</taxon>
        <taxon>fabids</taxon>
        <taxon>Fagales</taxon>
        <taxon>Myricaceae</taxon>
        <taxon>Morella</taxon>
    </lineage>
</organism>
<evidence type="ECO:0000313" key="3">
    <source>
        <dbReference type="Proteomes" id="UP000516437"/>
    </source>
</evidence>
<reference evidence="2 3" key="1">
    <citation type="journal article" date="2019" name="Plant Biotechnol. J.">
        <title>The red bayberry genome and genetic basis of sex determination.</title>
        <authorList>
            <person name="Jia H.M."/>
            <person name="Jia H.J."/>
            <person name="Cai Q.L."/>
            <person name="Wang Y."/>
            <person name="Zhao H.B."/>
            <person name="Yang W.F."/>
            <person name="Wang G.Y."/>
            <person name="Li Y.H."/>
            <person name="Zhan D.L."/>
            <person name="Shen Y.T."/>
            <person name="Niu Q.F."/>
            <person name="Chang L."/>
            <person name="Qiu J."/>
            <person name="Zhao L."/>
            <person name="Xie H.B."/>
            <person name="Fu W.Y."/>
            <person name="Jin J."/>
            <person name="Li X.W."/>
            <person name="Jiao Y."/>
            <person name="Zhou C.C."/>
            <person name="Tu T."/>
            <person name="Chai C.Y."/>
            <person name="Gao J.L."/>
            <person name="Fan L.J."/>
            <person name="van de Weg E."/>
            <person name="Wang J.Y."/>
            <person name="Gao Z.S."/>
        </authorList>
    </citation>
    <scope>NUCLEOTIDE SEQUENCE [LARGE SCALE GENOMIC DNA]</scope>
    <source>
        <tissue evidence="2">Leaves</tissue>
    </source>
</reference>
<comment type="caution">
    <text evidence="2">The sequence shown here is derived from an EMBL/GenBank/DDBJ whole genome shotgun (WGS) entry which is preliminary data.</text>
</comment>